<accession>A3VL85</accession>
<dbReference type="STRING" id="314271.RB2654_18081"/>
<organism evidence="2 3">
    <name type="scientific">Maritimibacter alkaliphilus HTCC2654</name>
    <dbReference type="NCBI Taxonomy" id="314271"/>
    <lineage>
        <taxon>Bacteria</taxon>
        <taxon>Pseudomonadati</taxon>
        <taxon>Pseudomonadota</taxon>
        <taxon>Alphaproteobacteria</taxon>
        <taxon>Rhodobacterales</taxon>
        <taxon>Roseobacteraceae</taxon>
        <taxon>Maritimibacter</taxon>
    </lineage>
</organism>
<keyword evidence="3" id="KW-1185">Reference proteome</keyword>
<keyword evidence="1" id="KW-0812">Transmembrane</keyword>
<dbReference type="EMBL" id="AAMT01000021">
    <property type="protein sequence ID" value="EAQ11004.1"/>
    <property type="molecule type" value="Genomic_DNA"/>
</dbReference>
<dbReference type="RefSeq" id="WP_008334181.1">
    <property type="nucleotide sequence ID" value="NZ_CH902578.1"/>
</dbReference>
<name>A3VL85_9RHOB</name>
<feature type="transmembrane region" description="Helical" evidence="1">
    <location>
        <begin position="33"/>
        <end position="53"/>
    </location>
</feature>
<keyword evidence="1" id="KW-1133">Transmembrane helix</keyword>
<evidence type="ECO:0000313" key="2">
    <source>
        <dbReference type="EMBL" id="EAQ11004.1"/>
    </source>
</evidence>
<sequence length="73" mass="7991">MKHGWRLLFIPLWALCVAGAVVIAGLALGLFTWVTFVVAGVVGLVVGIPAGLWNTKKVRRDDPDWKTDRHIPA</sequence>
<protein>
    <submittedName>
        <fullName evidence="2">Uncharacterized protein</fullName>
    </submittedName>
</protein>
<dbReference type="AlphaFoldDB" id="A3VL85"/>
<proteinExistence type="predicted"/>
<dbReference type="Proteomes" id="UP000002931">
    <property type="component" value="Unassembled WGS sequence"/>
</dbReference>
<evidence type="ECO:0000256" key="1">
    <source>
        <dbReference type="SAM" id="Phobius"/>
    </source>
</evidence>
<dbReference type="HOGENOM" id="CLU_194401_0_0_5"/>
<gene>
    <name evidence="2" type="ORF">RB2654_18081</name>
</gene>
<comment type="caution">
    <text evidence="2">The sequence shown here is derived from an EMBL/GenBank/DDBJ whole genome shotgun (WGS) entry which is preliminary data.</text>
</comment>
<reference evidence="2 3" key="1">
    <citation type="journal article" date="2010" name="J. Bacteriol.">
        <title>Genome sequences of Pelagibaca bermudensis HTCC2601T and Maritimibacter alkaliphilus HTCC2654T, the type strains of two marine Roseobacter genera.</title>
        <authorList>
            <person name="Thrash J.C."/>
            <person name="Cho J.C."/>
            <person name="Ferriera S."/>
            <person name="Johnson J."/>
            <person name="Vergin K.L."/>
            <person name="Giovannoni S.J."/>
        </authorList>
    </citation>
    <scope>NUCLEOTIDE SEQUENCE [LARGE SCALE GENOMIC DNA]</scope>
    <source>
        <strain evidence="2 3">HTCC2654</strain>
    </source>
</reference>
<feature type="transmembrane region" description="Helical" evidence="1">
    <location>
        <begin position="7"/>
        <end position="27"/>
    </location>
</feature>
<keyword evidence="1" id="KW-0472">Membrane</keyword>
<evidence type="ECO:0000313" key="3">
    <source>
        <dbReference type="Proteomes" id="UP000002931"/>
    </source>
</evidence>